<dbReference type="Gene3D" id="3.40.190.10">
    <property type="entry name" value="Periplasmic binding protein-like II"/>
    <property type="match status" value="2"/>
</dbReference>
<dbReference type="GeneID" id="29672602"/>
<dbReference type="HOGENOM" id="CLU_679389_0_0_14"/>
<dbReference type="PANTHER" id="PTHR30570">
    <property type="entry name" value="PERIPLASMIC PHOSPHATE BINDING COMPONENT OF PHOSPHATE ABC TRANSPORTER"/>
    <property type="match status" value="1"/>
</dbReference>
<dbReference type="AlphaFoldDB" id="A0A2C9DYA8"/>
<dbReference type="SUPFAM" id="SSF53850">
    <property type="entry name" value="Periplasmic binding protein-like II"/>
    <property type="match status" value="1"/>
</dbReference>
<dbReference type="PANTHER" id="PTHR30570:SF1">
    <property type="entry name" value="PHOSPHATE-BINDING PROTEIN PSTS"/>
    <property type="match status" value="1"/>
</dbReference>
<evidence type="ECO:0000313" key="1">
    <source>
        <dbReference type="EMBL" id="ACA32886.1"/>
    </source>
</evidence>
<dbReference type="KEGG" id="upa:UPA3_0204"/>
<evidence type="ECO:0000313" key="2">
    <source>
        <dbReference type="Proteomes" id="UP000002162"/>
    </source>
</evidence>
<protein>
    <submittedName>
        <fullName evidence="1">Uncharacterized protein</fullName>
    </submittedName>
</protein>
<dbReference type="InterPro" id="IPR050811">
    <property type="entry name" value="Phosphate_ABC_transporter"/>
</dbReference>
<sequence>MRLRYKILCASLGVVGVVGVIAAISIDYKQIPIVYANGSSSVLPLIQALSEKHHKQDIISNAGGSSLGIIEAVEQRTNIGVSSRSPNIDFEQQSVEKSHVVYDKWKQNQLKTYTIAWDGIGIIYKLNKTNHELVLTKDNIIKLFKAFTGNEQVSYYDLDPQLPKTPILAYSRTGGANASGTAEAFLTSNPLISKKEFKKKYHDIYKVIEAGTYGKLIRSTEESNTQAWTNISKDNVDGSITYLSTGFILKNYDQIIAKGYKIAYLQNKDLKNYLPFEINENKQEIVNVAKTYGWYRPFNLVFSLNMQGIKNTKEFVWWLLTNKKVEKIIQESGFIPLTFEQKNSMFLKPYKDEQSFQEAINNQSAKNNFFVSDFELIESNRINILGAKSA</sequence>
<dbReference type="RefSeq" id="WP_006688890.1">
    <property type="nucleotide sequence ID" value="NC_010503.1"/>
</dbReference>
<dbReference type="EMBL" id="CP000942">
    <property type="protein sequence ID" value="ACA32886.1"/>
    <property type="molecule type" value="Genomic_DNA"/>
</dbReference>
<gene>
    <name evidence="1" type="ordered locus">UPA3_0204</name>
</gene>
<reference evidence="1 2" key="1">
    <citation type="submission" date="2008-02" db="EMBL/GenBank/DDBJ databases">
        <title>Genome sequence of Ureaplasma parvum serovar 3.</title>
        <authorList>
            <person name="Methe B.A."/>
            <person name="Glass J."/>
            <person name="Waites K."/>
            <person name="Shrivastava S."/>
        </authorList>
    </citation>
    <scope>NUCLEOTIDE SEQUENCE [LARGE SCALE GENOMIC DNA]</scope>
    <source>
        <strain evidence="2">ATCC 27815 / 27 / NCTC 11736</strain>
    </source>
</reference>
<dbReference type="Proteomes" id="UP000002162">
    <property type="component" value="Chromosome"/>
</dbReference>
<name>A0A2C9DYA8_UREP2</name>
<proteinExistence type="predicted"/>
<organism evidence="1 2">
    <name type="scientific">Ureaplasma parvum serovar 3 (strain ATCC 27815 / 27 / NCTC 11736)</name>
    <dbReference type="NCBI Taxonomy" id="505682"/>
    <lineage>
        <taxon>Bacteria</taxon>
        <taxon>Bacillati</taxon>
        <taxon>Mycoplasmatota</taxon>
        <taxon>Mycoplasmoidales</taxon>
        <taxon>Mycoplasmoidaceae</taxon>
        <taxon>Ureaplasma</taxon>
    </lineage>
</organism>
<accession>A0A2C9DYA8</accession>